<evidence type="ECO:0000256" key="10">
    <source>
        <dbReference type="PROSITE-ProRule" id="PRU10141"/>
    </source>
</evidence>
<comment type="catalytic activity">
    <reaction evidence="8">
        <text>L-threonyl-[protein] + ATP = O-phospho-L-threonyl-[protein] + ADP + H(+)</text>
        <dbReference type="Rhea" id="RHEA:46608"/>
        <dbReference type="Rhea" id="RHEA-COMP:11060"/>
        <dbReference type="Rhea" id="RHEA-COMP:11605"/>
        <dbReference type="ChEBI" id="CHEBI:15378"/>
        <dbReference type="ChEBI" id="CHEBI:30013"/>
        <dbReference type="ChEBI" id="CHEBI:30616"/>
        <dbReference type="ChEBI" id="CHEBI:61977"/>
        <dbReference type="ChEBI" id="CHEBI:456216"/>
        <dbReference type="EC" id="2.7.11.1"/>
    </reaction>
</comment>
<dbReference type="GO" id="GO:0005524">
    <property type="term" value="F:ATP binding"/>
    <property type="evidence" value="ECO:0007669"/>
    <property type="project" value="UniProtKB-UniRule"/>
</dbReference>
<feature type="compositionally biased region" description="Low complexity" evidence="11">
    <location>
        <begin position="115"/>
        <end position="125"/>
    </location>
</feature>
<dbReference type="InterPro" id="IPR017441">
    <property type="entry name" value="Protein_kinase_ATP_BS"/>
</dbReference>
<evidence type="ECO:0000256" key="3">
    <source>
        <dbReference type="ARBA" id="ARBA00022679"/>
    </source>
</evidence>
<feature type="binding site" evidence="10">
    <location>
        <position position="175"/>
    </location>
    <ligand>
        <name>ATP</name>
        <dbReference type="ChEBI" id="CHEBI:30616"/>
    </ligand>
</feature>
<dbReference type="OMA" id="HEIDGCA"/>
<dbReference type="STRING" id="154538.A0A1M2V2E1"/>
<feature type="region of interest" description="Disordered" evidence="11">
    <location>
        <begin position="106"/>
        <end position="125"/>
    </location>
</feature>
<organism evidence="13 14">
    <name type="scientific">Trametes pubescens</name>
    <name type="common">White-rot fungus</name>
    <dbReference type="NCBI Taxonomy" id="154538"/>
    <lineage>
        <taxon>Eukaryota</taxon>
        <taxon>Fungi</taxon>
        <taxon>Dikarya</taxon>
        <taxon>Basidiomycota</taxon>
        <taxon>Agaricomycotina</taxon>
        <taxon>Agaricomycetes</taxon>
        <taxon>Polyporales</taxon>
        <taxon>Polyporaceae</taxon>
        <taxon>Trametes</taxon>
    </lineage>
</organism>
<keyword evidence="4 10" id="KW-0547">Nucleotide-binding</keyword>
<protein>
    <recommendedName>
        <fullName evidence="1">non-specific serine/threonine protein kinase</fullName>
        <ecNumber evidence="1">2.7.11.1</ecNumber>
    </recommendedName>
</protein>
<feature type="region of interest" description="Disordered" evidence="11">
    <location>
        <begin position="252"/>
        <end position="281"/>
    </location>
</feature>
<keyword evidence="14" id="KW-1185">Reference proteome</keyword>
<dbReference type="SMART" id="SM00220">
    <property type="entry name" value="S_TKc"/>
    <property type="match status" value="1"/>
</dbReference>
<accession>A0A1M2V2E1</accession>
<keyword evidence="2" id="KW-0723">Serine/threonine-protein kinase</keyword>
<dbReference type="InterPro" id="IPR008271">
    <property type="entry name" value="Ser/Thr_kinase_AS"/>
</dbReference>
<gene>
    <name evidence="13" type="ORF">TRAPUB_7811</name>
</gene>
<dbReference type="OrthoDB" id="1405469at2759"/>
<evidence type="ECO:0000256" key="1">
    <source>
        <dbReference type="ARBA" id="ARBA00012513"/>
    </source>
</evidence>
<dbReference type="InterPro" id="IPR000719">
    <property type="entry name" value="Prot_kinase_dom"/>
</dbReference>
<dbReference type="Gene3D" id="1.10.510.10">
    <property type="entry name" value="Transferase(Phosphotransferase) domain 1"/>
    <property type="match status" value="1"/>
</dbReference>
<evidence type="ECO:0000313" key="13">
    <source>
        <dbReference type="EMBL" id="OJT01755.1"/>
    </source>
</evidence>
<proteinExistence type="inferred from homology"/>
<dbReference type="PROSITE" id="PS00107">
    <property type="entry name" value="PROTEIN_KINASE_ATP"/>
    <property type="match status" value="1"/>
</dbReference>
<dbReference type="FunFam" id="3.30.200.20:FF:000306">
    <property type="entry name" value="IKS protein kinase"/>
    <property type="match status" value="1"/>
</dbReference>
<dbReference type="EMBL" id="MNAD01001723">
    <property type="protein sequence ID" value="OJT01755.1"/>
    <property type="molecule type" value="Genomic_DNA"/>
</dbReference>
<evidence type="ECO:0000256" key="2">
    <source>
        <dbReference type="ARBA" id="ARBA00022527"/>
    </source>
</evidence>
<evidence type="ECO:0000256" key="5">
    <source>
        <dbReference type="ARBA" id="ARBA00022777"/>
    </source>
</evidence>
<feature type="domain" description="Protein kinase" evidence="12">
    <location>
        <begin position="142"/>
        <end position="528"/>
    </location>
</feature>
<feature type="compositionally biased region" description="Acidic residues" evidence="11">
    <location>
        <begin position="573"/>
        <end position="585"/>
    </location>
</feature>
<dbReference type="Gene3D" id="3.30.200.20">
    <property type="entry name" value="Phosphorylase Kinase, domain 1"/>
    <property type="match status" value="1"/>
</dbReference>
<dbReference type="CDD" id="cd00180">
    <property type="entry name" value="PKc"/>
    <property type="match status" value="1"/>
</dbReference>
<dbReference type="GO" id="GO:0005634">
    <property type="term" value="C:nucleus"/>
    <property type="evidence" value="ECO:0007669"/>
    <property type="project" value="TreeGrafter"/>
</dbReference>
<evidence type="ECO:0000256" key="8">
    <source>
        <dbReference type="ARBA" id="ARBA00047899"/>
    </source>
</evidence>
<dbReference type="SUPFAM" id="SSF56112">
    <property type="entry name" value="Protein kinase-like (PK-like)"/>
    <property type="match status" value="1"/>
</dbReference>
<dbReference type="GO" id="GO:0005737">
    <property type="term" value="C:cytoplasm"/>
    <property type="evidence" value="ECO:0007669"/>
    <property type="project" value="TreeGrafter"/>
</dbReference>
<comment type="caution">
    <text evidence="13">The sequence shown here is derived from an EMBL/GenBank/DDBJ whole genome shotgun (WGS) entry which is preliminary data.</text>
</comment>
<dbReference type="PANTHER" id="PTHR11042">
    <property type="entry name" value="EUKARYOTIC TRANSLATION INITIATION FACTOR 2-ALPHA KINASE EIF2-ALPHA KINASE -RELATED"/>
    <property type="match status" value="1"/>
</dbReference>
<dbReference type="Proteomes" id="UP000184267">
    <property type="component" value="Unassembled WGS sequence"/>
</dbReference>
<dbReference type="AlphaFoldDB" id="A0A1M2V2E1"/>
<sequence length="700" mass="76845">MDPPSPSGALVALGPVDPEWQPILHVSNQVVLYNPTSHAISIQTHSRPSSHSLTHAGRCPYCHRALAGENGHDEDDAFETEVEDIERNSNRAPNYFHLLEVANESSRPASPESISGPSADASAGPSAFRADNMAEGYFKAFFQEVCRLGMGANGSVYLCQHMLDGNSLGYFAVKKVAVGQSHTYLLNTLREVRLLEKLQHPNIITYHHAWLESSQFSSFGPRIPTLHILMQWAEGGSLDDFIDVRLGRRAPNLPLHPSGPSSNDSQTSPSPATVPSPPEHMYSRSARIRAFRALQRAPPEERERLRREMGLNGNGAQAQGAGKAPADYKAVHLLSAEEVQGLFSDVVSGLAFLHEKSILHLDLKPGNVLLTWDEGRLIPRAMLSDFGTSQDMLNARTRSGNTGTLEYAAPESLPSPATGKLLQVDSKADMWSLGMILHKLLFFRLPYHYSSDSENPSRPTDGKDFADRLEDEILRYRGFKSSSGLVTAFESRRLPRAYLYLLENLLHVKPSTRPSSDRVLGAIKEGGLKPVNLARRTEAGSSTVALARPHHRISPERMHSGYPTTIQEQSDSNVEEIDEEDEVSSEDEKTPLLRLPEPEPTQPPTPEGWSHTLRLWGWRIPARLPRVIWVRTLKSSILVGKVLSLSRACPGTTPQPVVTGAALALAVMDTWFDGLGATLLLGVGHVALLSLACWTGSCCE</sequence>
<evidence type="ECO:0000313" key="14">
    <source>
        <dbReference type="Proteomes" id="UP000184267"/>
    </source>
</evidence>
<dbReference type="GO" id="GO:0004674">
    <property type="term" value="F:protein serine/threonine kinase activity"/>
    <property type="evidence" value="ECO:0007669"/>
    <property type="project" value="UniProtKB-KW"/>
</dbReference>
<feature type="region of interest" description="Disordered" evidence="11">
    <location>
        <begin position="554"/>
        <end position="608"/>
    </location>
</feature>
<dbReference type="EC" id="2.7.11.1" evidence="1"/>
<comment type="catalytic activity">
    <reaction evidence="9">
        <text>L-seryl-[protein] + ATP = O-phospho-L-seryl-[protein] + ADP + H(+)</text>
        <dbReference type="Rhea" id="RHEA:17989"/>
        <dbReference type="Rhea" id="RHEA-COMP:9863"/>
        <dbReference type="Rhea" id="RHEA-COMP:11604"/>
        <dbReference type="ChEBI" id="CHEBI:15378"/>
        <dbReference type="ChEBI" id="CHEBI:29999"/>
        <dbReference type="ChEBI" id="CHEBI:30616"/>
        <dbReference type="ChEBI" id="CHEBI:83421"/>
        <dbReference type="ChEBI" id="CHEBI:456216"/>
        <dbReference type="EC" id="2.7.11.1"/>
    </reaction>
</comment>
<evidence type="ECO:0000256" key="11">
    <source>
        <dbReference type="SAM" id="MobiDB-lite"/>
    </source>
</evidence>
<reference evidence="13 14" key="1">
    <citation type="submission" date="2016-10" db="EMBL/GenBank/DDBJ databases">
        <title>Genome sequence of the basidiomycete white-rot fungus Trametes pubescens.</title>
        <authorList>
            <person name="Makela M.R."/>
            <person name="Granchi Z."/>
            <person name="Peng M."/>
            <person name="De Vries R.P."/>
            <person name="Grigoriev I."/>
            <person name="Riley R."/>
            <person name="Hilden K."/>
        </authorList>
    </citation>
    <scope>NUCLEOTIDE SEQUENCE [LARGE SCALE GENOMIC DNA]</scope>
    <source>
        <strain evidence="13 14">FBCC735</strain>
    </source>
</reference>
<keyword evidence="6 10" id="KW-0067">ATP-binding</keyword>
<dbReference type="InterPro" id="IPR050339">
    <property type="entry name" value="CC_SR_Kinase"/>
</dbReference>
<evidence type="ECO:0000256" key="9">
    <source>
        <dbReference type="ARBA" id="ARBA00048679"/>
    </source>
</evidence>
<name>A0A1M2V2E1_TRAPU</name>
<evidence type="ECO:0000256" key="4">
    <source>
        <dbReference type="ARBA" id="ARBA00022741"/>
    </source>
</evidence>
<keyword evidence="3" id="KW-0808">Transferase</keyword>
<dbReference type="PANTHER" id="PTHR11042:SF138">
    <property type="entry name" value="SERINE_THREONINE-PROTEIN KINASE IKS1-RELATED"/>
    <property type="match status" value="1"/>
</dbReference>
<dbReference type="Pfam" id="PF00069">
    <property type="entry name" value="Pkinase"/>
    <property type="match status" value="2"/>
</dbReference>
<evidence type="ECO:0000256" key="7">
    <source>
        <dbReference type="ARBA" id="ARBA00037982"/>
    </source>
</evidence>
<comment type="similarity">
    <text evidence="7">Belongs to the protein kinase superfamily. Ser/Thr protein kinase family. GCN2 subfamily.</text>
</comment>
<dbReference type="PROSITE" id="PS50011">
    <property type="entry name" value="PROTEIN_KINASE_DOM"/>
    <property type="match status" value="1"/>
</dbReference>
<dbReference type="InterPro" id="IPR011009">
    <property type="entry name" value="Kinase-like_dom_sf"/>
</dbReference>
<keyword evidence="5" id="KW-0418">Kinase</keyword>
<evidence type="ECO:0000259" key="12">
    <source>
        <dbReference type="PROSITE" id="PS50011"/>
    </source>
</evidence>
<evidence type="ECO:0000256" key="6">
    <source>
        <dbReference type="ARBA" id="ARBA00022840"/>
    </source>
</evidence>
<dbReference type="PROSITE" id="PS00108">
    <property type="entry name" value="PROTEIN_KINASE_ST"/>
    <property type="match status" value="1"/>
</dbReference>